<protein>
    <recommendedName>
        <fullName evidence="3">N-acetyltransferase domain-containing protein</fullName>
    </recommendedName>
</protein>
<evidence type="ECO:0008006" key="3">
    <source>
        <dbReference type="Google" id="ProtNLM"/>
    </source>
</evidence>
<dbReference type="OrthoDB" id="2019666at2759"/>
<dbReference type="SUPFAM" id="SSF55729">
    <property type="entry name" value="Acyl-CoA N-acyltransferases (Nat)"/>
    <property type="match status" value="1"/>
</dbReference>
<dbReference type="AlphaFoldDB" id="A0A232LSJ4"/>
<dbReference type="Proteomes" id="UP000243515">
    <property type="component" value="Unassembled WGS sequence"/>
</dbReference>
<proteinExistence type="predicted"/>
<accession>A0A232LSJ4</accession>
<reference evidence="1 2" key="1">
    <citation type="journal article" date="2015" name="Environ. Microbiol.">
        <title>Metagenome sequence of Elaphomyces granulatus from sporocarp tissue reveals Ascomycota ectomycorrhizal fingerprints of genome expansion and a Proteobacteria-rich microbiome.</title>
        <authorList>
            <person name="Quandt C.A."/>
            <person name="Kohler A."/>
            <person name="Hesse C.N."/>
            <person name="Sharpton T.J."/>
            <person name="Martin F."/>
            <person name="Spatafora J.W."/>
        </authorList>
    </citation>
    <scope>NUCLEOTIDE SEQUENCE [LARGE SCALE GENOMIC DNA]</scope>
    <source>
        <strain evidence="1 2">OSC145934</strain>
    </source>
</reference>
<gene>
    <name evidence="1" type="ORF">Egran_05136</name>
</gene>
<dbReference type="Gene3D" id="3.40.630.30">
    <property type="match status" value="1"/>
</dbReference>
<name>A0A232LSJ4_9EURO</name>
<sequence length="273" mass="31080">MFNLQPEIRYIAPKRSARRSKLRMDKKVFERFDSDQVTDSMLQEASQLFSENYGVWGEQAAEKVGKFAKFGSRVRLSKERLRNDYLRDGLLCSYVRVTVDDNLAGNAFACRWTVNGKKICWVTQLVVHQDYRERGLAVGLLNELRQDDDDVYGLMSSHPAACLAAAKAFGSHINYIPLEFIKENAGSIMKASPIRYIREAKLRGSLFDPEDSSGLVSSVDTGFFVDHEEPLSALTRLRQSTDWPLGELLDGVEFILVLEVRRRRSSARSFRKA</sequence>
<dbReference type="EMBL" id="NPHW01005116">
    <property type="protein sequence ID" value="OXV07099.1"/>
    <property type="molecule type" value="Genomic_DNA"/>
</dbReference>
<organism evidence="1 2">
    <name type="scientific">Elaphomyces granulatus</name>
    <dbReference type="NCBI Taxonomy" id="519963"/>
    <lineage>
        <taxon>Eukaryota</taxon>
        <taxon>Fungi</taxon>
        <taxon>Dikarya</taxon>
        <taxon>Ascomycota</taxon>
        <taxon>Pezizomycotina</taxon>
        <taxon>Eurotiomycetes</taxon>
        <taxon>Eurotiomycetidae</taxon>
        <taxon>Eurotiales</taxon>
        <taxon>Elaphomycetaceae</taxon>
        <taxon>Elaphomyces</taxon>
    </lineage>
</organism>
<comment type="caution">
    <text evidence="1">The sequence shown here is derived from an EMBL/GenBank/DDBJ whole genome shotgun (WGS) entry which is preliminary data.</text>
</comment>
<evidence type="ECO:0000313" key="2">
    <source>
        <dbReference type="Proteomes" id="UP000243515"/>
    </source>
</evidence>
<keyword evidence="2" id="KW-1185">Reference proteome</keyword>
<dbReference type="InterPro" id="IPR016181">
    <property type="entry name" value="Acyl_CoA_acyltransferase"/>
</dbReference>
<evidence type="ECO:0000313" key="1">
    <source>
        <dbReference type="EMBL" id="OXV07099.1"/>
    </source>
</evidence>